<comment type="caution">
    <text evidence="1">The sequence shown here is derived from an EMBL/GenBank/DDBJ whole genome shotgun (WGS) entry which is preliminary data.</text>
</comment>
<dbReference type="AlphaFoldDB" id="A0AAD6TFX4"/>
<name>A0AAD6TFX4_9AGAR</name>
<gene>
    <name evidence="1" type="ORF">C8F04DRAFT_643694</name>
</gene>
<reference evidence="1" key="1">
    <citation type="submission" date="2023-03" db="EMBL/GenBank/DDBJ databases">
        <title>Massive genome expansion in bonnet fungi (Mycena s.s.) driven by repeated elements and novel gene families across ecological guilds.</title>
        <authorList>
            <consortium name="Lawrence Berkeley National Laboratory"/>
            <person name="Harder C.B."/>
            <person name="Miyauchi S."/>
            <person name="Viragh M."/>
            <person name="Kuo A."/>
            <person name="Thoen E."/>
            <person name="Andreopoulos B."/>
            <person name="Lu D."/>
            <person name="Skrede I."/>
            <person name="Drula E."/>
            <person name="Henrissat B."/>
            <person name="Morin E."/>
            <person name="Kohler A."/>
            <person name="Barry K."/>
            <person name="LaButti K."/>
            <person name="Morin E."/>
            <person name="Salamov A."/>
            <person name="Lipzen A."/>
            <person name="Mereny Z."/>
            <person name="Hegedus B."/>
            <person name="Baldrian P."/>
            <person name="Stursova M."/>
            <person name="Weitz H."/>
            <person name="Taylor A."/>
            <person name="Grigoriev I.V."/>
            <person name="Nagy L.G."/>
            <person name="Martin F."/>
            <person name="Kauserud H."/>
        </authorList>
    </citation>
    <scope>NUCLEOTIDE SEQUENCE</scope>
    <source>
        <strain evidence="1">CBHHK200</strain>
    </source>
</reference>
<dbReference type="Proteomes" id="UP001218188">
    <property type="component" value="Unassembled WGS sequence"/>
</dbReference>
<sequence>METNLGKDYTYQTPATAYIDSKSGLQVVLFKLDKVFSESPGVPRGAKGIEGTLYYNRLPEPSTSSKYNIGTVKDRNEDFVQISFYDNQGNKPYAVFIAKRDVAQSVAANYQASGTLTFTEILGKFYKNNVPASALVINNPATKALRLEVPELGKEFSDGEYIGKDPEGVLYYNDIKDFKYSSYHITAVTVTVQDGTNSITTKFMRIKFFVDKEQDCYAEFVAKDPAGVAANLGTNGLTKKGDWSNLDIGCATAVITKSAHESTIKVTARSIHKKATIPLSSTDDASLIAQAIDVKGNLYFKDTSTIDTGIFANWNNDRVVFYHDNEYSTDFMAYFIPFESCTGELGVQVADTKILKDVKWTK</sequence>
<proteinExistence type="predicted"/>
<protein>
    <submittedName>
        <fullName evidence="1">Uncharacterized protein</fullName>
    </submittedName>
</protein>
<organism evidence="1 2">
    <name type="scientific">Mycena alexandri</name>
    <dbReference type="NCBI Taxonomy" id="1745969"/>
    <lineage>
        <taxon>Eukaryota</taxon>
        <taxon>Fungi</taxon>
        <taxon>Dikarya</taxon>
        <taxon>Basidiomycota</taxon>
        <taxon>Agaricomycotina</taxon>
        <taxon>Agaricomycetes</taxon>
        <taxon>Agaricomycetidae</taxon>
        <taxon>Agaricales</taxon>
        <taxon>Marasmiineae</taxon>
        <taxon>Mycenaceae</taxon>
        <taxon>Mycena</taxon>
    </lineage>
</organism>
<evidence type="ECO:0000313" key="1">
    <source>
        <dbReference type="EMBL" id="KAJ7044430.1"/>
    </source>
</evidence>
<dbReference type="EMBL" id="JARJCM010000007">
    <property type="protein sequence ID" value="KAJ7044430.1"/>
    <property type="molecule type" value="Genomic_DNA"/>
</dbReference>
<keyword evidence="2" id="KW-1185">Reference proteome</keyword>
<evidence type="ECO:0000313" key="2">
    <source>
        <dbReference type="Proteomes" id="UP001218188"/>
    </source>
</evidence>
<accession>A0AAD6TFX4</accession>